<sequence>MPHEASEIISLKNAKNQCNSRQHAVYCHHDKGQCARMNDHKTNHHSRVNYHHDDEMFCCENAWKNANEGKDNIHKNCNSIGDICKIAGICTNQPPECVFDTHCDMNEVCIVGLCAPEWSQCVLDDDCDDEQICVAGKCKGKQPDCSIDMDCEGAEICLAGICVDLSTDPLNCGTAGNTCADAEVCLAGICVDLSTDP</sequence>
<name>A0A084R2X7_STAC4</name>
<dbReference type="InParanoid" id="A0A084R2X7"/>
<dbReference type="AlphaFoldDB" id="A0A084R2X7"/>
<dbReference type="EMBL" id="KL659188">
    <property type="protein sequence ID" value="KFA70562.1"/>
    <property type="molecule type" value="Genomic_DNA"/>
</dbReference>
<gene>
    <name evidence="2" type="ORF">S40285_10683</name>
</gene>
<proteinExistence type="predicted"/>
<evidence type="ECO:0000313" key="2">
    <source>
        <dbReference type="EMBL" id="KFA70562.1"/>
    </source>
</evidence>
<evidence type="ECO:0000259" key="1">
    <source>
        <dbReference type="Pfam" id="PF23416"/>
    </source>
</evidence>
<keyword evidence="3" id="KW-1185">Reference proteome</keyword>
<dbReference type="InterPro" id="IPR055531">
    <property type="entry name" value="DUF7107"/>
</dbReference>
<feature type="non-terminal residue" evidence="2">
    <location>
        <position position="197"/>
    </location>
</feature>
<dbReference type="Pfam" id="PF23416">
    <property type="entry name" value="DUF7107"/>
    <property type="match status" value="1"/>
</dbReference>
<feature type="domain" description="DUF7107" evidence="1">
    <location>
        <begin position="120"/>
        <end position="163"/>
    </location>
</feature>
<dbReference type="Proteomes" id="UP000028524">
    <property type="component" value="Unassembled WGS sequence"/>
</dbReference>
<accession>A0A084R2X7</accession>
<evidence type="ECO:0000313" key="3">
    <source>
        <dbReference type="Proteomes" id="UP000028524"/>
    </source>
</evidence>
<protein>
    <recommendedName>
        <fullName evidence="1">DUF7107 domain-containing protein</fullName>
    </recommendedName>
</protein>
<dbReference type="HOGENOM" id="CLU_090883_0_0_1"/>
<dbReference type="OrthoDB" id="4405280at2759"/>
<reference evidence="2 3" key="1">
    <citation type="journal article" date="2014" name="BMC Genomics">
        <title>Comparative genome sequencing reveals chemotype-specific gene clusters in the toxigenic black mold Stachybotrys.</title>
        <authorList>
            <person name="Semeiks J."/>
            <person name="Borek D."/>
            <person name="Otwinowski Z."/>
            <person name="Grishin N.V."/>
        </authorList>
    </citation>
    <scope>NUCLEOTIDE SEQUENCE [LARGE SCALE GENOMIC DNA]</scope>
    <source>
        <strain evidence="2 3">IBT 40285</strain>
    </source>
</reference>
<organism evidence="2 3">
    <name type="scientific">Stachybotrys chlorohalonatus (strain IBT 40285)</name>
    <dbReference type="NCBI Taxonomy" id="1283841"/>
    <lineage>
        <taxon>Eukaryota</taxon>
        <taxon>Fungi</taxon>
        <taxon>Dikarya</taxon>
        <taxon>Ascomycota</taxon>
        <taxon>Pezizomycotina</taxon>
        <taxon>Sordariomycetes</taxon>
        <taxon>Hypocreomycetidae</taxon>
        <taxon>Hypocreales</taxon>
        <taxon>Stachybotryaceae</taxon>
        <taxon>Stachybotrys</taxon>
    </lineage>
</organism>